<dbReference type="GO" id="GO:0090599">
    <property type="term" value="F:alpha-glucosidase activity"/>
    <property type="evidence" value="ECO:0007669"/>
    <property type="project" value="TreeGrafter"/>
</dbReference>
<comment type="caution">
    <text evidence="2">The sequence shown here is derived from an EMBL/GenBank/DDBJ whole genome shotgun (WGS) entry which is preliminary data.</text>
</comment>
<dbReference type="AlphaFoldDB" id="A0AAW1IVQ2"/>
<accession>A0AAW1IVQ2</accession>
<gene>
    <name evidence="2" type="ORF">QE152_g33620</name>
</gene>
<keyword evidence="2" id="KW-0378">Hydrolase</keyword>
<dbReference type="PANTHER" id="PTHR22762:SF167">
    <property type="entry name" value="LYSOSOMAL ALPHA-GLUCOSIDASE-LIKE PROTEIN"/>
    <property type="match status" value="1"/>
</dbReference>
<dbReference type="GO" id="GO:0006491">
    <property type="term" value="P:N-glycan processing"/>
    <property type="evidence" value="ECO:0007669"/>
    <property type="project" value="TreeGrafter"/>
</dbReference>
<evidence type="ECO:0000259" key="1">
    <source>
        <dbReference type="Pfam" id="PF21365"/>
    </source>
</evidence>
<proteinExistence type="predicted"/>
<dbReference type="Gene3D" id="2.60.40.1180">
    <property type="entry name" value="Golgi alpha-mannosidase II"/>
    <property type="match status" value="1"/>
</dbReference>
<evidence type="ECO:0000313" key="2">
    <source>
        <dbReference type="EMBL" id="KAK9694314.1"/>
    </source>
</evidence>
<organism evidence="2 3">
    <name type="scientific">Popillia japonica</name>
    <name type="common">Japanese beetle</name>
    <dbReference type="NCBI Taxonomy" id="7064"/>
    <lineage>
        <taxon>Eukaryota</taxon>
        <taxon>Metazoa</taxon>
        <taxon>Ecdysozoa</taxon>
        <taxon>Arthropoda</taxon>
        <taxon>Hexapoda</taxon>
        <taxon>Insecta</taxon>
        <taxon>Pterygota</taxon>
        <taxon>Neoptera</taxon>
        <taxon>Endopterygota</taxon>
        <taxon>Coleoptera</taxon>
        <taxon>Polyphaga</taxon>
        <taxon>Scarabaeiformia</taxon>
        <taxon>Scarabaeidae</taxon>
        <taxon>Rutelinae</taxon>
        <taxon>Popillia</taxon>
    </lineage>
</organism>
<dbReference type="PANTHER" id="PTHR22762">
    <property type="entry name" value="ALPHA-GLUCOSIDASE"/>
    <property type="match status" value="1"/>
</dbReference>
<protein>
    <submittedName>
        <fullName evidence="2">Glycosyl hydrolases family 31</fullName>
    </submittedName>
</protein>
<dbReference type="SUPFAM" id="SSF51011">
    <property type="entry name" value="Glycosyl hydrolase domain"/>
    <property type="match status" value="1"/>
</dbReference>
<dbReference type="Pfam" id="PF21365">
    <property type="entry name" value="Glyco_hydro_31_3rd"/>
    <property type="match status" value="1"/>
</dbReference>
<dbReference type="EMBL" id="JASPKY010000516">
    <property type="protein sequence ID" value="KAK9694314.1"/>
    <property type="molecule type" value="Genomic_DNA"/>
</dbReference>
<keyword evidence="3" id="KW-1185">Reference proteome</keyword>
<dbReference type="InterPro" id="IPR048395">
    <property type="entry name" value="Glyco_hydro_31_C"/>
</dbReference>
<sequence length="209" mass="23584">MLGPYFYTVLSRKEILTRPMFYDFYEDEYTHVLEDQYMLGDALLVAQPLLRDMFIITVYLPPEAGGFYEFFGGEYFGADLGNVSLSVVVESDWLVFMREGKIVPLQNANNTYTLAIGLTLSTDEMRASGTLFFNTATLEMSANSSTLILSKLNEVREDALCSSDNDEIPTVVSEARIYGLSQPFFEVSSFEPVDLCNTITDELEISYFS</sequence>
<name>A0AAW1IVQ2_POPJA</name>
<dbReference type="Proteomes" id="UP001458880">
    <property type="component" value="Unassembled WGS sequence"/>
</dbReference>
<reference evidence="2 3" key="1">
    <citation type="journal article" date="2024" name="BMC Genomics">
        <title>De novo assembly and annotation of Popillia japonica's genome with initial clues to its potential as an invasive pest.</title>
        <authorList>
            <person name="Cucini C."/>
            <person name="Boschi S."/>
            <person name="Funari R."/>
            <person name="Cardaioli E."/>
            <person name="Iannotti N."/>
            <person name="Marturano G."/>
            <person name="Paoli F."/>
            <person name="Bruttini M."/>
            <person name="Carapelli A."/>
            <person name="Frati F."/>
            <person name="Nardi F."/>
        </authorList>
    </citation>
    <scope>NUCLEOTIDE SEQUENCE [LARGE SCALE GENOMIC DNA]</scope>
    <source>
        <strain evidence="2">DMR45628</strain>
    </source>
</reference>
<dbReference type="InterPro" id="IPR013780">
    <property type="entry name" value="Glyco_hydro_b"/>
</dbReference>
<feature type="domain" description="Glycosyl hydrolase family 31 C-terminal" evidence="1">
    <location>
        <begin position="16"/>
        <end position="103"/>
    </location>
</feature>
<evidence type="ECO:0000313" key="3">
    <source>
        <dbReference type="Proteomes" id="UP001458880"/>
    </source>
</evidence>